<evidence type="ECO:0008006" key="3">
    <source>
        <dbReference type="Google" id="ProtNLM"/>
    </source>
</evidence>
<accession>A0A9D9IW51</accession>
<reference evidence="1" key="2">
    <citation type="journal article" date="2021" name="PeerJ">
        <title>Extensive microbial diversity within the chicken gut microbiome revealed by metagenomics and culture.</title>
        <authorList>
            <person name="Gilroy R."/>
            <person name="Ravi A."/>
            <person name="Getino M."/>
            <person name="Pursley I."/>
            <person name="Horton D.L."/>
            <person name="Alikhan N.F."/>
            <person name="Baker D."/>
            <person name="Gharbi K."/>
            <person name="Hall N."/>
            <person name="Watson M."/>
            <person name="Adriaenssens E.M."/>
            <person name="Foster-Nyarko E."/>
            <person name="Jarju S."/>
            <person name="Secka A."/>
            <person name="Antonio M."/>
            <person name="Oren A."/>
            <person name="Chaudhuri R.R."/>
            <person name="La Ragione R."/>
            <person name="Hildebrand F."/>
            <person name="Pallen M.J."/>
        </authorList>
    </citation>
    <scope>NUCLEOTIDE SEQUENCE</scope>
    <source>
        <strain evidence="1">2478</strain>
    </source>
</reference>
<dbReference type="EMBL" id="JADILZ010000101">
    <property type="protein sequence ID" value="MBO8479271.1"/>
    <property type="molecule type" value="Genomic_DNA"/>
</dbReference>
<protein>
    <recommendedName>
        <fullName evidence="3">TonB-dependent receptor</fullName>
    </recommendedName>
</protein>
<dbReference type="AlphaFoldDB" id="A0A9D9IW51"/>
<sequence length="76" mass="8398">MGDGRNQQTQTRYLQNGAYMRLKNLRIFASAENVWTITSLPQGYDPETAYSAYTGNNSGKAYPLGTTVSLGLNITF</sequence>
<evidence type="ECO:0000313" key="1">
    <source>
        <dbReference type="EMBL" id="MBO8479271.1"/>
    </source>
</evidence>
<organism evidence="1 2">
    <name type="scientific">Candidatus Cryptobacteroides excrementipullorum</name>
    <dbReference type="NCBI Taxonomy" id="2840761"/>
    <lineage>
        <taxon>Bacteria</taxon>
        <taxon>Pseudomonadati</taxon>
        <taxon>Bacteroidota</taxon>
        <taxon>Bacteroidia</taxon>
        <taxon>Bacteroidales</taxon>
        <taxon>Candidatus Cryptobacteroides</taxon>
    </lineage>
</organism>
<reference evidence="1" key="1">
    <citation type="submission" date="2020-10" db="EMBL/GenBank/DDBJ databases">
        <authorList>
            <person name="Gilroy R."/>
        </authorList>
    </citation>
    <scope>NUCLEOTIDE SEQUENCE</scope>
    <source>
        <strain evidence="1">2478</strain>
    </source>
</reference>
<evidence type="ECO:0000313" key="2">
    <source>
        <dbReference type="Proteomes" id="UP000823771"/>
    </source>
</evidence>
<dbReference type="Proteomes" id="UP000823771">
    <property type="component" value="Unassembled WGS sequence"/>
</dbReference>
<comment type="caution">
    <text evidence="1">The sequence shown here is derived from an EMBL/GenBank/DDBJ whole genome shotgun (WGS) entry which is preliminary data.</text>
</comment>
<gene>
    <name evidence="1" type="ORF">IAB80_10355</name>
</gene>
<name>A0A9D9IW51_9BACT</name>
<proteinExistence type="predicted"/>